<dbReference type="SUPFAM" id="SSF56784">
    <property type="entry name" value="HAD-like"/>
    <property type="match status" value="1"/>
</dbReference>
<protein>
    <submittedName>
        <fullName evidence="1">HAD family hydrolase</fullName>
    </submittedName>
</protein>
<dbReference type="NCBIfam" id="TIGR01509">
    <property type="entry name" value="HAD-SF-IA-v3"/>
    <property type="match status" value="1"/>
</dbReference>
<reference evidence="1" key="2">
    <citation type="submission" date="2021-04" db="EMBL/GenBank/DDBJ databases">
        <authorList>
            <person name="Gilroy R."/>
        </authorList>
    </citation>
    <scope>NUCLEOTIDE SEQUENCE</scope>
    <source>
        <strain evidence="1">CHK199-9574</strain>
    </source>
</reference>
<dbReference type="InterPro" id="IPR023198">
    <property type="entry name" value="PGP-like_dom2"/>
</dbReference>
<dbReference type="NCBIfam" id="TIGR01549">
    <property type="entry name" value="HAD-SF-IA-v1"/>
    <property type="match status" value="1"/>
</dbReference>
<evidence type="ECO:0000313" key="1">
    <source>
        <dbReference type="EMBL" id="HIY78097.1"/>
    </source>
</evidence>
<keyword evidence="1" id="KW-0378">Hydrolase</keyword>
<dbReference type="EMBL" id="DXCO01000028">
    <property type="protein sequence ID" value="HIY78097.1"/>
    <property type="molecule type" value="Genomic_DNA"/>
</dbReference>
<dbReference type="Pfam" id="PF13419">
    <property type="entry name" value="HAD_2"/>
    <property type="match status" value="1"/>
</dbReference>
<gene>
    <name evidence="1" type="ORF">H9728_03545</name>
</gene>
<comment type="caution">
    <text evidence="1">The sequence shown here is derived from an EMBL/GenBank/DDBJ whole genome shotgun (WGS) entry which is preliminary data.</text>
</comment>
<dbReference type="GO" id="GO:0006281">
    <property type="term" value="P:DNA repair"/>
    <property type="evidence" value="ECO:0007669"/>
    <property type="project" value="TreeGrafter"/>
</dbReference>
<dbReference type="InterPro" id="IPR041492">
    <property type="entry name" value="HAD_2"/>
</dbReference>
<proteinExistence type="predicted"/>
<dbReference type="Gene3D" id="1.10.150.240">
    <property type="entry name" value="Putative phosphatase, domain 2"/>
    <property type="match status" value="1"/>
</dbReference>
<evidence type="ECO:0000313" key="2">
    <source>
        <dbReference type="Proteomes" id="UP000824135"/>
    </source>
</evidence>
<dbReference type="Proteomes" id="UP000824135">
    <property type="component" value="Unassembled WGS sequence"/>
</dbReference>
<accession>A0A9D1Z7W5</accession>
<dbReference type="PRINTS" id="PR00413">
    <property type="entry name" value="HADHALOGNASE"/>
</dbReference>
<dbReference type="AlphaFoldDB" id="A0A9D1Z7W5"/>
<dbReference type="SFLD" id="SFLDS00003">
    <property type="entry name" value="Haloacid_Dehalogenase"/>
    <property type="match status" value="1"/>
</dbReference>
<dbReference type="GO" id="GO:0005829">
    <property type="term" value="C:cytosol"/>
    <property type="evidence" value="ECO:0007669"/>
    <property type="project" value="TreeGrafter"/>
</dbReference>
<dbReference type="InterPro" id="IPR036412">
    <property type="entry name" value="HAD-like_sf"/>
</dbReference>
<dbReference type="SFLD" id="SFLDG01135">
    <property type="entry name" value="C1.5.6:_HAD__Beta-PGM__Phospha"/>
    <property type="match status" value="1"/>
</dbReference>
<dbReference type="PANTHER" id="PTHR43434">
    <property type="entry name" value="PHOSPHOGLYCOLATE PHOSPHATASE"/>
    <property type="match status" value="1"/>
</dbReference>
<dbReference type="InterPro" id="IPR023214">
    <property type="entry name" value="HAD_sf"/>
</dbReference>
<sequence>MLKAVLFDLDGTLLDTLPDLCACMNEALEKFGYPPITIEQTKKYVGNGGRLFAERSLPESARARTDEFYAEYCKIHVSCGNLRTKLYPFEEECLSALRSRGIRLAVVTNKSQAAADVLKDTLLKPFAFDAVLGNRVGLPVKPDPAGALLVLKELGADPSEAAFVGDGETDVQTAKNAGMRSVSVLWGYRSRQELAKAGAERFATDYRQLAEILLSMR</sequence>
<dbReference type="PANTHER" id="PTHR43434:SF1">
    <property type="entry name" value="PHOSPHOGLYCOLATE PHOSPHATASE"/>
    <property type="match status" value="1"/>
</dbReference>
<dbReference type="SFLD" id="SFLDG01129">
    <property type="entry name" value="C1.5:_HAD__Beta-PGM__Phosphata"/>
    <property type="match status" value="1"/>
</dbReference>
<organism evidence="1 2">
    <name type="scientific">Candidatus Borkfalkia excrementavium</name>
    <dbReference type="NCBI Taxonomy" id="2838505"/>
    <lineage>
        <taxon>Bacteria</taxon>
        <taxon>Bacillati</taxon>
        <taxon>Bacillota</taxon>
        <taxon>Clostridia</taxon>
        <taxon>Christensenellales</taxon>
        <taxon>Christensenellaceae</taxon>
        <taxon>Candidatus Borkfalkia</taxon>
    </lineage>
</organism>
<dbReference type="InterPro" id="IPR050155">
    <property type="entry name" value="HAD-like_hydrolase_sf"/>
</dbReference>
<dbReference type="Gene3D" id="3.40.50.1000">
    <property type="entry name" value="HAD superfamily/HAD-like"/>
    <property type="match status" value="1"/>
</dbReference>
<dbReference type="GO" id="GO:0008967">
    <property type="term" value="F:phosphoglycolate phosphatase activity"/>
    <property type="evidence" value="ECO:0007669"/>
    <property type="project" value="TreeGrafter"/>
</dbReference>
<name>A0A9D1Z7W5_9FIRM</name>
<reference evidence="1" key="1">
    <citation type="journal article" date="2021" name="PeerJ">
        <title>Extensive microbial diversity within the chicken gut microbiome revealed by metagenomics and culture.</title>
        <authorList>
            <person name="Gilroy R."/>
            <person name="Ravi A."/>
            <person name="Getino M."/>
            <person name="Pursley I."/>
            <person name="Horton D.L."/>
            <person name="Alikhan N.F."/>
            <person name="Baker D."/>
            <person name="Gharbi K."/>
            <person name="Hall N."/>
            <person name="Watson M."/>
            <person name="Adriaenssens E.M."/>
            <person name="Foster-Nyarko E."/>
            <person name="Jarju S."/>
            <person name="Secka A."/>
            <person name="Antonio M."/>
            <person name="Oren A."/>
            <person name="Chaudhuri R.R."/>
            <person name="La Ragione R."/>
            <person name="Hildebrand F."/>
            <person name="Pallen M.J."/>
        </authorList>
    </citation>
    <scope>NUCLEOTIDE SEQUENCE</scope>
    <source>
        <strain evidence="1">CHK199-9574</strain>
    </source>
</reference>
<dbReference type="InterPro" id="IPR006439">
    <property type="entry name" value="HAD-SF_hydro_IA"/>
</dbReference>